<feature type="region of interest" description="Disordered" evidence="1">
    <location>
        <begin position="183"/>
        <end position="218"/>
    </location>
</feature>
<feature type="compositionally biased region" description="Basic residues" evidence="1">
    <location>
        <begin position="55"/>
        <end position="65"/>
    </location>
</feature>
<dbReference type="AlphaFoldDB" id="A0A1S3JW74"/>
<dbReference type="Proteomes" id="UP000085678">
    <property type="component" value="Unplaced"/>
</dbReference>
<feature type="compositionally biased region" description="Basic and acidic residues" evidence="1">
    <location>
        <begin position="9"/>
        <end position="18"/>
    </location>
</feature>
<dbReference type="GeneID" id="106176681"/>
<protein>
    <submittedName>
        <fullName evidence="3">Uncharacterized protein LOC106176681</fullName>
    </submittedName>
</protein>
<organism evidence="2 3">
    <name type="scientific">Lingula anatina</name>
    <name type="common">Brachiopod</name>
    <name type="synonym">Lingula unguis</name>
    <dbReference type="NCBI Taxonomy" id="7574"/>
    <lineage>
        <taxon>Eukaryota</taxon>
        <taxon>Metazoa</taxon>
        <taxon>Spiralia</taxon>
        <taxon>Lophotrochozoa</taxon>
        <taxon>Brachiopoda</taxon>
        <taxon>Linguliformea</taxon>
        <taxon>Lingulata</taxon>
        <taxon>Lingulida</taxon>
        <taxon>Linguloidea</taxon>
        <taxon>Lingulidae</taxon>
        <taxon>Lingula</taxon>
    </lineage>
</organism>
<sequence length="218" mass="24733">MPSFSSSETEPKIAKEAHSNQSSHNDTGNEMKELIKMDEQEHKVLKTQAVPLKPKIPKVPKKMKPKFPAPMDKGKENHAQHEDKLTHKKKRKKNADKLKKANADETKPISSDCNGPKKAKKAQGPPAVPSRSYTDQEWEEVFEAVLTRVLDNDGEGQKKAEVEKVMKVELDDFDALLEMADWPPCQSHPFPKTDQWRREWSAADGRPSPHTGPWRGQQ</sequence>
<dbReference type="KEGG" id="lak:106176681"/>
<proteinExistence type="predicted"/>
<feature type="compositionally biased region" description="Basic and acidic residues" evidence="1">
    <location>
        <begin position="95"/>
        <end position="107"/>
    </location>
</feature>
<evidence type="ECO:0000256" key="1">
    <source>
        <dbReference type="SAM" id="MobiDB-lite"/>
    </source>
</evidence>
<feature type="compositionally biased region" description="Basic and acidic residues" evidence="1">
    <location>
        <begin position="72"/>
        <end position="85"/>
    </location>
</feature>
<evidence type="ECO:0000313" key="2">
    <source>
        <dbReference type="Proteomes" id="UP000085678"/>
    </source>
</evidence>
<evidence type="ECO:0000313" key="3">
    <source>
        <dbReference type="RefSeq" id="XP_013414618.1"/>
    </source>
</evidence>
<feature type="region of interest" description="Disordered" evidence="1">
    <location>
        <begin position="1"/>
        <end position="135"/>
    </location>
</feature>
<dbReference type="InParanoid" id="A0A1S3JW74"/>
<gene>
    <name evidence="3" type="primary">LOC106176681</name>
</gene>
<reference evidence="3" key="1">
    <citation type="submission" date="2025-08" db="UniProtKB">
        <authorList>
            <consortium name="RefSeq"/>
        </authorList>
    </citation>
    <scope>IDENTIFICATION</scope>
    <source>
        <tissue evidence="3">Gonads</tissue>
    </source>
</reference>
<feature type="compositionally biased region" description="Basic and acidic residues" evidence="1">
    <location>
        <begin position="27"/>
        <end position="44"/>
    </location>
</feature>
<dbReference type="RefSeq" id="XP_013414618.1">
    <property type="nucleotide sequence ID" value="XM_013559164.1"/>
</dbReference>
<accession>A0A1S3JW74</accession>
<keyword evidence="2" id="KW-1185">Reference proteome</keyword>
<name>A0A1S3JW74_LINAN</name>